<protein>
    <submittedName>
        <fullName evidence="1">Uncharacterized protein</fullName>
    </submittedName>
</protein>
<evidence type="ECO:0000313" key="1">
    <source>
        <dbReference type="EMBL" id="KAI9914955.1"/>
    </source>
</evidence>
<gene>
    <name evidence="1" type="ORF">PsorP6_007005</name>
</gene>
<accession>A0ACC0W8J1</accession>
<reference evidence="1 2" key="1">
    <citation type="journal article" date="2022" name="bioRxiv">
        <title>The genome of the oomycete Peronosclerospora sorghi, a cosmopolitan pathogen of maize and sorghum, is inflated with dispersed pseudogenes.</title>
        <authorList>
            <person name="Fletcher K."/>
            <person name="Martin F."/>
            <person name="Isakeit T."/>
            <person name="Cavanaugh K."/>
            <person name="Magill C."/>
            <person name="Michelmore R."/>
        </authorList>
    </citation>
    <scope>NUCLEOTIDE SEQUENCE [LARGE SCALE GENOMIC DNA]</scope>
    <source>
        <strain evidence="1">P6</strain>
    </source>
</reference>
<keyword evidence="2" id="KW-1185">Reference proteome</keyword>
<sequence length="96" mass="10875">MTDLTELLAAFDLCELQAPNLIALRDRAFQREITSDIELLQIQILTRQLQELVTPDVVSTAVELDFQSFVTTSDVVHLALEFFALYTPLIMLHALL</sequence>
<comment type="caution">
    <text evidence="1">The sequence shown here is derived from an EMBL/GenBank/DDBJ whole genome shotgun (WGS) entry which is preliminary data.</text>
</comment>
<dbReference type="Proteomes" id="UP001163321">
    <property type="component" value="Chromosome 3"/>
</dbReference>
<name>A0ACC0W8J1_9STRA</name>
<evidence type="ECO:0000313" key="2">
    <source>
        <dbReference type="Proteomes" id="UP001163321"/>
    </source>
</evidence>
<organism evidence="1 2">
    <name type="scientific">Peronosclerospora sorghi</name>
    <dbReference type="NCBI Taxonomy" id="230839"/>
    <lineage>
        <taxon>Eukaryota</taxon>
        <taxon>Sar</taxon>
        <taxon>Stramenopiles</taxon>
        <taxon>Oomycota</taxon>
        <taxon>Peronosporomycetes</taxon>
        <taxon>Peronosporales</taxon>
        <taxon>Peronosporaceae</taxon>
        <taxon>Peronosclerospora</taxon>
    </lineage>
</organism>
<proteinExistence type="predicted"/>
<dbReference type="EMBL" id="CM047582">
    <property type="protein sequence ID" value="KAI9914955.1"/>
    <property type="molecule type" value="Genomic_DNA"/>
</dbReference>